<comment type="caution">
    <text evidence="1">The sequence shown here is derived from an EMBL/GenBank/DDBJ whole genome shotgun (WGS) entry which is preliminary data.</text>
</comment>
<dbReference type="Proteomes" id="UP001162156">
    <property type="component" value="Unassembled WGS sequence"/>
</dbReference>
<name>A0AAV8WRU5_9CUCU</name>
<proteinExistence type="predicted"/>
<evidence type="ECO:0000313" key="1">
    <source>
        <dbReference type="EMBL" id="KAJ8928481.1"/>
    </source>
</evidence>
<sequence length="72" mass="8406">MTVYRKIKSNRLIASCDELKVKSEKTLEEFWSYVFDLKNNLGAAQPPSLNNFVKGYSVYHIPLFPQREFFSA</sequence>
<reference evidence="1" key="1">
    <citation type="journal article" date="2023" name="Insect Mol. Biol.">
        <title>Genome sequencing provides insights into the evolution of gene families encoding plant cell wall-degrading enzymes in longhorned beetles.</title>
        <authorList>
            <person name="Shin N.R."/>
            <person name="Okamura Y."/>
            <person name="Kirsch R."/>
            <person name="Pauchet Y."/>
        </authorList>
    </citation>
    <scope>NUCLEOTIDE SEQUENCE</scope>
    <source>
        <strain evidence="1">RBIC_L_NR</strain>
    </source>
</reference>
<evidence type="ECO:0000313" key="2">
    <source>
        <dbReference type="Proteomes" id="UP001162156"/>
    </source>
</evidence>
<dbReference type="AlphaFoldDB" id="A0AAV8WRU5"/>
<accession>A0AAV8WRU5</accession>
<protein>
    <submittedName>
        <fullName evidence="1">Uncharacterized protein</fullName>
    </submittedName>
</protein>
<dbReference type="EMBL" id="JANEYF010005367">
    <property type="protein sequence ID" value="KAJ8928481.1"/>
    <property type="molecule type" value="Genomic_DNA"/>
</dbReference>
<organism evidence="1 2">
    <name type="scientific">Rhamnusium bicolor</name>
    <dbReference type="NCBI Taxonomy" id="1586634"/>
    <lineage>
        <taxon>Eukaryota</taxon>
        <taxon>Metazoa</taxon>
        <taxon>Ecdysozoa</taxon>
        <taxon>Arthropoda</taxon>
        <taxon>Hexapoda</taxon>
        <taxon>Insecta</taxon>
        <taxon>Pterygota</taxon>
        <taxon>Neoptera</taxon>
        <taxon>Endopterygota</taxon>
        <taxon>Coleoptera</taxon>
        <taxon>Polyphaga</taxon>
        <taxon>Cucujiformia</taxon>
        <taxon>Chrysomeloidea</taxon>
        <taxon>Cerambycidae</taxon>
        <taxon>Lepturinae</taxon>
        <taxon>Rhagiini</taxon>
        <taxon>Rhamnusium</taxon>
    </lineage>
</organism>
<gene>
    <name evidence="1" type="ORF">NQ314_018962</name>
</gene>
<keyword evidence="2" id="KW-1185">Reference proteome</keyword>